<proteinExistence type="predicted"/>
<dbReference type="Proteomes" id="UP000255234">
    <property type="component" value="Unassembled WGS sequence"/>
</dbReference>
<reference evidence="2 3" key="1">
    <citation type="submission" date="2018-06" db="EMBL/GenBank/DDBJ databases">
        <authorList>
            <consortium name="Pathogen Informatics"/>
            <person name="Doyle S."/>
        </authorList>
    </citation>
    <scope>NUCLEOTIDE SEQUENCE [LARGE SCALE GENOMIC DNA]</scope>
    <source>
        <strain evidence="2 3">NCTC10571</strain>
    </source>
</reference>
<protein>
    <submittedName>
        <fullName evidence="2">Flp pilus assembly protein TadD, contains TPR repeats</fullName>
    </submittedName>
</protein>
<gene>
    <name evidence="2" type="ORF">NCTC10571_00528</name>
</gene>
<dbReference type="EMBL" id="UGPP01000001">
    <property type="protein sequence ID" value="STY70392.1"/>
    <property type="molecule type" value="Genomic_DNA"/>
</dbReference>
<evidence type="ECO:0000256" key="1">
    <source>
        <dbReference type="SAM" id="MobiDB-lite"/>
    </source>
</evidence>
<sequence length="367" mass="42727">MKKRPKWFQQTSFNQPNTSDTSYCVFKNLYPSSSEDTTTEEISAQNITTDNKPSSNEMTKDDFLLEIHQFKQQKLYEEALSCIQLLFEKNIVDSDIIYELADTYLCLHDYERAFNWTQKLKAQSPQDCRSLLLEIQLLLVHGKKEEALTTLNHLLSNKITLKNEKDYQFLDMIIEKLKKIFKADKLMRRCPNLNTYQKQRRQSLKTQKQKNPVNHDLTVHQSTVINSAKGVIMPDTNTNINPALQNTINQIWDMQIANKENISTILATSCEQVSQCIMSQVLSYKKKIWLFNYLADIFRTHNNLQSAIFLLRQALLLDDENDFILKNLGYLLCQNGEYPNALVVLKDIKHKDFAVLDLIAKCQDLKN</sequence>
<evidence type="ECO:0000313" key="3">
    <source>
        <dbReference type="Proteomes" id="UP000255234"/>
    </source>
</evidence>
<feature type="region of interest" description="Disordered" evidence="1">
    <location>
        <begin position="34"/>
        <end position="55"/>
    </location>
</feature>
<accession>A0A378NPT6</accession>
<dbReference type="InterPro" id="IPR019734">
    <property type="entry name" value="TPR_rpt"/>
</dbReference>
<feature type="compositionally biased region" description="Polar residues" evidence="1">
    <location>
        <begin position="42"/>
        <end position="55"/>
    </location>
</feature>
<dbReference type="InterPro" id="IPR011990">
    <property type="entry name" value="TPR-like_helical_dom_sf"/>
</dbReference>
<dbReference type="Gene3D" id="1.25.40.10">
    <property type="entry name" value="Tetratricopeptide repeat domain"/>
    <property type="match status" value="2"/>
</dbReference>
<dbReference type="RefSeq" id="WP_115151036.1">
    <property type="nucleotide sequence ID" value="NZ_UGPP01000001.1"/>
</dbReference>
<dbReference type="SUPFAM" id="SSF48452">
    <property type="entry name" value="TPR-like"/>
    <property type="match status" value="1"/>
</dbReference>
<evidence type="ECO:0000313" key="2">
    <source>
        <dbReference type="EMBL" id="STY70392.1"/>
    </source>
</evidence>
<organism evidence="2 3">
    <name type="scientific">Megamonas hypermegale</name>
    <dbReference type="NCBI Taxonomy" id="158847"/>
    <lineage>
        <taxon>Bacteria</taxon>
        <taxon>Bacillati</taxon>
        <taxon>Bacillota</taxon>
        <taxon>Negativicutes</taxon>
        <taxon>Selenomonadales</taxon>
        <taxon>Selenomonadaceae</taxon>
        <taxon>Megamonas</taxon>
    </lineage>
</organism>
<dbReference type="SMART" id="SM00028">
    <property type="entry name" value="TPR"/>
    <property type="match status" value="2"/>
</dbReference>
<dbReference type="AlphaFoldDB" id="A0A378NPT6"/>
<name>A0A378NPT6_9FIRM</name>